<comment type="caution">
    <text evidence="4">The sequence shown here is derived from an EMBL/GenBank/DDBJ whole genome shotgun (WGS) entry which is preliminary data.</text>
</comment>
<evidence type="ECO:0000313" key="4">
    <source>
        <dbReference type="EMBL" id="PXZ07350.1"/>
    </source>
</evidence>
<dbReference type="OrthoDB" id="6623712at2"/>
<dbReference type="Gene3D" id="3.40.50.510">
    <property type="entry name" value="Phosphotransferase system, mannose-type IIA component"/>
    <property type="match status" value="1"/>
</dbReference>
<dbReference type="RefSeq" id="WP_110423080.1">
    <property type="nucleotide sequence ID" value="NZ_QGLP01000004.1"/>
</dbReference>
<evidence type="ECO:0000313" key="6">
    <source>
        <dbReference type="Proteomes" id="UP000247932"/>
    </source>
</evidence>
<dbReference type="Proteomes" id="UP000247483">
    <property type="component" value="Unassembled WGS sequence"/>
</dbReference>
<dbReference type="EMBL" id="QGLR01000009">
    <property type="protein sequence ID" value="PXZ07350.1"/>
    <property type="molecule type" value="Genomic_DNA"/>
</dbReference>
<dbReference type="PANTHER" id="PTHR33799:SF1">
    <property type="entry name" value="PTS SYSTEM MANNOSE-SPECIFIC EIIAB COMPONENT-RELATED"/>
    <property type="match status" value="1"/>
</dbReference>
<proteinExistence type="predicted"/>
<name>A0A2V4E2A7_9GAMM</name>
<feature type="domain" description="PTS EIIA type-4" evidence="2">
    <location>
        <begin position="1"/>
        <end position="124"/>
    </location>
</feature>
<dbReference type="PROSITE" id="PS51096">
    <property type="entry name" value="PTS_EIIA_TYPE_4"/>
    <property type="match status" value="1"/>
</dbReference>
<organism evidence="4 6">
    <name type="scientific">Gilliamella apicola</name>
    <dbReference type="NCBI Taxonomy" id="1196095"/>
    <lineage>
        <taxon>Bacteria</taxon>
        <taxon>Pseudomonadati</taxon>
        <taxon>Pseudomonadota</taxon>
        <taxon>Gammaproteobacteria</taxon>
        <taxon>Orbales</taxon>
        <taxon>Orbaceae</taxon>
        <taxon>Gilliamella</taxon>
    </lineage>
</organism>
<dbReference type="InterPro" id="IPR036662">
    <property type="entry name" value="PTS_EIIA_man-typ_sf"/>
</dbReference>
<evidence type="ECO:0000313" key="3">
    <source>
        <dbReference type="EMBL" id="PXZ06006.1"/>
    </source>
</evidence>
<dbReference type="GO" id="GO:0016740">
    <property type="term" value="F:transferase activity"/>
    <property type="evidence" value="ECO:0007669"/>
    <property type="project" value="UniProtKB-KW"/>
</dbReference>
<keyword evidence="1" id="KW-0808">Transferase</keyword>
<reference evidence="5 6" key="1">
    <citation type="submission" date="2018-05" db="EMBL/GenBank/DDBJ databases">
        <title>Reference genomes for bee gut microbiota database.</title>
        <authorList>
            <person name="Ellegaard K.M."/>
        </authorList>
    </citation>
    <scope>NUCLEOTIDE SEQUENCE [LARGE SCALE GENOMIC DNA]</scope>
    <source>
        <strain evidence="3 5">ESL0177</strain>
        <strain evidence="4 6">ESL0182</strain>
    </source>
</reference>
<gene>
    <name evidence="4" type="ORF">DKK70_05715</name>
    <name evidence="3" type="ORF">DKK79_04900</name>
</gene>
<dbReference type="EMBL" id="QGLP01000004">
    <property type="protein sequence ID" value="PXZ06006.1"/>
    <property type="molecule type" value="Genomic_DNA"/>
</dbReference>
<dbReference type="GO" id="GO:0016020">
    <property type="term" value="C:membrane"/>
    <property type="evidence" value="ECO:0007669"/>
    <property type="project" value="InterPro"/>
</dbReference>
<dbReference type="Proteomes" id="UP000247932">
    <property type="component" value="Unassembled WGS sequence"/>
</dbReference>
<evidence type="ECO:0000256" key="1">
    <source>
        <dbReference type="ARBA" id="ARBA00022679"/>
    </source>
</evidence>
<sequence length="139" mass="15070">MKIVVTSHGDLCEGILSSYQMIAGDISPFIAVKLDDKGISDFSSRLTAVLDEQIIKNGVVIVISDITGGTPYNETFRYMLAHPNKVYLLAGLNLPMLIQAGALIDQDDIHETLDSILEAGQTSVSMAPISENNNQDIDF</sequence>
<dbReference type="AlphaFoldDB" id="A0A2V4E2A7"/>
<dbReference type="Pfam" id="PF03610">
    <property type="entry name" value="EIIA-man"/>
    <property type="match status" value="1"/>
</dbReference>
<dbReference type="InterPro" id="IPR004701">
    <property type="entry name" value="PTS_EIIA_man-typ"/>
</dbReference>
<evidence type="ECO:0000259" key="2">
    <source>
        <dbReference type="PROSITE" id="PS51096"/>
    </source>
</evidence>
<dbReference type="GO" id="GO:0009401">
    <property type="term" value="P:phosphoenolpyruvate-dependent sugar phosphotransferase system"/>
    <property type="evidence" value="ECO:0007669"/>
    <property type="project" value="InterPro"/>
</dbReference>
<dbReference type="InterPro" id="IPR051471">
    <property type="entry name" value="Bacterial_PTS_sugar_comp"/>
</dbReference>
<evidence type="ECO:0000313" key="5">
    <source>
        <dbReference type="Proteomes" id="UP000247483"/>
    </source>
</evidence>
<accession>A0A2V4E2A7</accession>
<protein>
    <submittedName>
        <fullName evidence="4">PTS mannose transporter subunit IIAB</fullName>
    </submittedName>
</protein>
<dbReference type="SUPFAM" id="SSF53062">
    <property type="entry name" value="PTS system fructose IIA component-like"/>
    <property type="match status" value="1"/>
</dbReference>
<dbReference type="PANTHER" id="PTHR33799">
    <property type="entry name" value="PTS PERMEASE-RELATED-RELATED"/>
    <property type="match status" value="1"/>
</dbReference>
<keyword evidence="6" id="KW-1185">Reference proteome</keyword>